<reference evidence="2 3" key="1">
    <citation type="submission" date="2014-09" db="EMBL/GenBank/DDBJ databases">
        <authorList>
            <person name="McGinnis J.M."/>
            <person name="Wolfgang W.J."/>
        </authorList>
    </citation>
    <scope>NUCLEOTIDE SEQUENCE [LARGE SCALE GENOMIC DNA]</scope>
    <source>
        <strain evidence="2 3">JCM 14014</strain>
    </source>
</reference>
<protein>
    <recommendedName>
        <fullName evidence="4">Spermidine/putrescine transport system substrate-binding protein</fullName>
    </recommendedName>
</protein>
<dbReference type="Gene3D" id="3.40.190.10">
    <property type="entry name" value="Periplasmic binding protein-like II"/>
    <property type="match status" value="2"/>
</dbReference>
<reference evidence="2 3" key="2">
    <citation type="submission" date="2014-10" db="EMBL/GenBank/DDBJ databases">
        <title>Paracoccus sanguinis sp. nov., isolated from clinical specimens of New York State patients.</title>
        <authorList>
            <person name="Mingle L.A."/>
            <person name="Cole J.A."/>
            <person name="Lapierre P."/>
            <person name="Musser K.A."/>
        </authorList>
    </citation>
    <scope>NUCLEOTIDE SEQUENCE [LARGE SCALE GENOMIC DNA]</scope>
    <source>
        <strain evidence="2 3">JCM 14014</strain>
    </source>
</reference>
<sequence length="388" mass="42103">MQMTRNNTGIDPSRSTFATEGQGLSRRAFVTGAMGAAIGAGALGAPAIAQGNQDVVVLSWTSYITPQIVAIMREHGLNVRGVPAATDADMFTKLKAGGASAYDIVWGNCGWAPTYHKAGLIEPFDPKSISGSDQIWSEFIEHSGLPYVLEDKKILLLPNSWDSYGLIWNTDKYQPTDPISWNALWDENVPKGKVMMRDSPEDFLAISGLALGVSRDEIYAMTGDRLMQAARHLADLKPFQIAAGEEMFIDALRSGKAWLGQCSNLAMSARLNRMQGREQTKAVIPAEGSLGWVDGPMLVSGARNRDAALRYLEVWNSLELQEYLYETYGFPPCSRAATQNILEAGGDGAQLLKDRGADKPDAALKLLFVGPPDNPGEWARAYTEVVGG</sequence>
<keyword evidence="1" id="KW-0732">Signal</keyword>
<dbReference type="STRING" id="376733.SAMN04487972_13612"/>
<dbReference type="Proteomes" id="UP000029846">
    <property type="component" value="Unassembled WGS sequence"/>
</dbReference>
<dbReference type="EMBL" id="JRKN01000046">
    <property type="protein sequence ID" value="KGJ02100.1"/>
    <property type="molecule type" value="Genomic_DNA"/>
</dbReference>
<dbReference type="PANTHER" id="PTHR30222:SF17">
    <property type="entry name" value="SPERMIDINE_PUTRESCINE-BINDING PERIPLASMIC PROTEIN"/>
    <property type="match status" value="1"/>
</dbReference>
<dbReference type="Pfam" id="PF13416">
    <property type="entry name" value="SBP_bac_8"/>
    <property type="match status" value="1"/>
</dbReference>
<dbReference type="eggNOG" id="COG0687">
    <property type="taxonomic scope" value="Bacteria"/>
</dbReference>
<evidence type="ECO:0000256" key="1">
    <source>
        <dbReference type="ARBA" id="ARBA00022729"/>
    </source>
</evidence>
<evidence type="ECO:0000313" key="3">
    <source>
        <dbReference type="Proteomes" id="UP000029846"/>
    </source>
</evidence>
<dbReference type="InterPro" id="IPR006311">
    <property type="entry name" value="TAT_signal"/>
</dbReference>
<name>A0A099EUP5_9RHOB</name>
<comment type="caution">
    <text evidence="2">The sequence shown here is derived from an EMBL/GenBank/DDBJ whole genome shotgun (WGS) entry which is preliminary data.</text>
</comment>
<keyword evidence="3" id="KW-1185">Reference proteome</keyword>
<dbReference type="AlphaFoldDB" id="A0A099EUP5"/>
<gene>
    <name evidence="2" type="ORF">IT41_18490</name>
</gene>
<dbReference type="InterPro" id="IPR006059">
    <property type="entry name" value="SBP"/>
</dbReference>
<evidence type="ECO:0000313" key="2">
    <source>
        <dbReference type="EMBL" id="KGJ02100.1"/>
    </source>
</evidence>
<organism evidence="2 3">
    <name type="scientific">Paracoccus halophilus</name>
    <dbReference type="NCBI Taxonomy" id="376733"/>
    <lineage>
        <taxon>Bacteria</taxon>
        <taxon>Pseudomonadati</taxon>
        <taxon>Pseudomonadota</taxon>
        <taxon>Alphaproteobacteria</taxon>
        <taxon>Rhodobacterales</taxon>
        <taxon>Paracoccaceae</taxon>
        <taxon>Paracoccus</taxon>
    </lineage>
</organism>
<evidence type="ECO:0008006" key="4">
    <source>
        <dbReference type="Google" id="ProtNLM"/>
    </source>
</evidence>
<dbReference type="PROSITE" id="PS51318">
    <property type="entry name" value="TAT"/>
    <property type="match status" value="1"/>
</dbReference>
<dbReference type="PANTHER" id="PTHR30222">
    <property type="entry name" value="SPERMIDINE/PUTRESCINE-BINDING PERIPLASMIC PROTEIN"/>
    <property type="match status" value="1"/>
</dbReference>
<proteinExistence type="predicted"/>
<dbReference type="SUPFAM" id="SSF53850">
    <property type="entry name" value="Periplasmic binding protein-like II"/>
    <property type="match status" value="1"/>
</dbReference>
<accession>A0A099EUP5</accession>